<feature type="region of interest" description="Disordered" evidence="4">
    <location>
        <begin position="1058"/>
        <end position="1097"/>
    </location>
</feature>
<dbReference type="GO" id="GO:0006364">
    <property type="term" value="P:rRNA processing"/>
    <property type="evidence" value="ECO:0007669"/>
    <property type="project" value="InterPro"/>
</dbReference>
<feature type="region of interest" description="Disordered" evidence="4">
    <location>
        <begin position="128"/>
        <end position="157"/>
    </location>
</feature>
<feature type="region of interest" description="Disordered" evidence="4">
    <location>
        <begin position="863"/>
        <end position="890"/>
    </location>
</feature>
<dbReference type="PANTHER" id="PTHR14150">
    <property type="entry name" value="U3 SMALL NUCLEOLAR RNA-ASSOCIATED PROTEIN 14"/>
    <property type="match status" value="1"/>
</dbReference>
<feature type="region of interest" description="Disordered" evidence="4">
    <location>
        <begin position="500"/>
        <end position="570"/>
    </location>
</feature>
<accession>A0A2N1JAS6</accession>
<feature type="compositionally biased region" description="Basic residues" evidence="4">
    <location>
        <begin position="382"/>
        <end position="395"/>
    </location>
</feature>
<dbReference type="InterPro" id="IPR006709">
    <property type="entry name" value="SSU_processome_Utp14"/>
</dbReference>
<feature type="region of interest" description="Disordered" evidence="4">
    <location>
        <begin position="187"/>
        <end position="207"/>
    </location>
</feature>
<dbReference type="Proteomes" id="UP000232875">
    <property type="component" value="Unassembled WGS sequence"/>
</dbReference>
<feature type="compositionally biased region" description="Basic residues" evidence="4">
    <location>
        <begin position="648"/>
        <end position="657"/>
    </location>
</feature>
<feature type="compositionally biased region" description="Basic and acidic residues" evidence="4">
    <location>
        <begin position="1072"/>
        <end position="1089"/>
    </location>
</feature>
<feature type="compositionally biased region" description="Acidic residues" evidence="4">
    <location>
        <begin position="502"/>
        <end position="511"/>
    </location>
</feature>
<name>A0A2N1JAS6_9BASI</name>
<feature type="compositionally biased region" description="Basic and acidic residues" evidence="4">
    <location>
        <begin position="344"/>
        <end position="361"/>
    </location>
</feature>
<dbReference type="GO" id="GO:0007034">
    <property type="term" value="P:vacuolar transport"/>
    <property type="evidence" value="ECO:0007669"/>
    <property type="project" value="InterPro"/>
</dbReference>
<evidence type="ECO:0000256" key="1">
    <source>
        <dbReference type="ARBA" id="ARBA00004604"/>
    </source>
</evidence>
<feature type="compositionally biased region" description="Basic and acidic residues" evidence="4">
    <location>
        <begin position="1126"/>
        <end position="1143"/>
    </location>
</feature>
<feature type="region of interest" description="Disordered" evidence="4">
    <location>
        <begin position="416"/>
        <end position="439"/>
    </location>
</feature>
<organism evidence="5 6">
    <name type="scientific">Malassezia vespertilionis</name>
    <dbReference type="NCBI Taxonomy" id="2020962"/>
    <lineage>
        <taxon>Eukaryota</taxon>
        <taxon>Fungi</taxon>
        <taxon>Dikarya</taxon>
        <taxon>Basidiomycota</taxon>
        <taxon>Ustilaginomycotina</taxon>
        <taxon>Malasseziomycetes</taxon>
        <taxon>Malasseziales</taxon>
        <taxon>Malasseziaceae</taxon>
        <taxon>Malassezia</taxon>
    </lineage>
</organism>
<dbReference type="Pfam" id="PF06102">
    <property type="entry name" value="RRP36"/>
    <property type="match status" value="1"/>
</dbReference>
<dbReference type="OrthoDB" id="277439at2759"/>
<evidence type="ECO:0000256" key="4">
    <source>
        <dbReference type="SAM" id="MobiDB-lite"/>
    </source>
</evidence>
<feature type="compositionally biased region" description="Acidic residues" evidence="4">
    <location>
        <begin position="428"/>
        <end position="439"/>
    </location>
</feature>
<evidence type="ECO:0000256" key="3">
    <source>
        <dbReference type="ARBA" id="ARBA00023242"/>
    </source>
</evidence>
<evidence type="ECO:0000313" key="5">
    <source>
        <dbReference type="EMBL" id="PKI83647.1"/>
    </source>
</evidence>
<feature type="region of interest" description="Disordered" evidence="4">
    <location>
        <begin position="705"/>
        <end position="741"/>
    </location>
</feature>
<dbReference type="GO" id="GO:0032040">
    <property type="term" value="C:small-subunit processome"/>
    <property type="evidence" value="ECO:0007669"/>
    <property type="project" value="InterPro"/>
</dbReference>
<dbReference type="PANTHER" id="PTHR14150:SF12">
    <property type="entry name" value="U3 SMALL NUCLEOLAR RNA-ASSOCIATED PROTEIN 14 HOMOLOG A"/>
    <property type="match status" value="1"/>
</dbReference>
<dbReference type="EMBL" id="KZ454991">
    <property type="protein sequence ID" value="PKI83647.1"/>
    <property type="molecule type" value="Genomic_DNA"/>
</dbReference>
<feature type="compositionally biased region" description="Acidic residues" evidence="4">
    <location>
        <begin position="42"/>
        <end position="68"/>
    </location>
</feature>
<comment type="subcellular location">
    <subcellularLocation>
        <location evidence="1">Nucleus</location>
        <location evidence="1">Nucleolus</location>
    </subcellularLocation>
</comment>
<feature type="compositionally biased region" description="Basic residues" evidence="4">
    <location>
        <begin position="1"/>
        <end position="18"/>
    </location>
</feature>
<dbReference type="Pfam" id="PF04615">
    <property type="entry name" value="Utp14"/>
    <property type="match status" value="1"/>
</dbReference>
<feature type="region of interest" description="Disordered" evidence="4">
    <location>
        <begin position="1325"/>
        <end position="1365"/>
    </location>
</feature>
<feature type="region of interest" description="Disordered" evidence="4">
    <location>
        <begin position="1113"/>
        <end position="1184"/>
    </location>
</feature>
<proteinExistence type="predicted"/>
<sequence>MPPRRGGKKKHGAPRRAPRPASEDESGYSSEEGPHMPRVLDMSDDEPEALQGDDEEIDSDEAFGDSDDERMYAGHSARRKEEPSDFEDDEGDDLVALSTLLDGAADEVQDEQEDVSDGEDLAELVAQRTKRNAEDLPVKPAKMQRMERTELVPESADALHAGGQLALEDLMANGTLSSQVRALAETRRSELQPVASRKGGGTLHAPLPGVVQERMDRQAAYALTKEEVQGWAPTVKRLREAEHLSFPLQKPAQLPAPSTAGLTASFAPSNDMERDVANVLQESGLTEKQIAEQEGLALKALDPHEAAKRQSELRYMRELMFRMEQKAKRAKKIKSKSYRRVHRKERERLQGLAELEDKMNSDDEEERALKAAQARAKERATLRHKNTGKWAKAHLGRNDESSVDARLALEEQLQRGDQLRQRVHVEDSESDEEEGDIDPDAAFDELQNFENAEVSRDRALEEQIQAAGKQGKVFQMKFMKDARDRQARSIYASVDELHDALEREEESDGAEENIVRLGRSGRAVYGPGKKQTTRDESSEDVDDTTQFSRSTAAPCKEKPPHSEPAAEPVLNPWLADEASHTFSKKRNTVLVGKDSHAATLAAHRQARHKARSDEAREADVDDATLEIDPSAHMTREESDEEPVEVVHQHKRGKRGQRKTGTTMLPVQNRALVAEAFAGDDVALEFAKQKRASVRAEAPKQLDMTLPGWGAWGGKGARRKPKQSEHVRRTTGLDPSKRKDREMDHVLINERVDKKAEKYKAKDLPFPYTSASQYEAAMRTPLAPTVTLHFLHTWLFFFAMANTGLGRNRAAMPETAYVDVEDAPTSSDTYSDADVNEHDAAAYYDQDSDQGPGYAQFFDEDDLEEDASDDSDTASSDGESALRQQIESVPYANLVRAQRAMRKHAPKRESTDPDTLRKRREQAKQLLREQTLQSKGKLPRTTARSEAHGHIEKREHKSAPTATSSRRPVSRTRTVVEPMQRSKQRDPRFDNLSAGPVNMDLMQKSYKFLPGVYEEELAALHTTHKRLKRMEAHHAGPRATSEQALRIREERQNVELALRRAESQRNERKRRGQERAVKSTIKKENQRRVDAGQQPYFPKRKEQHAALLQKKYEHLAGPQGSGAAVKKAMERKQRKDAQKDRKSLDAALGGGSRTDMRSDMRPRKRGRRAPLPFAMGATSSKGPHITPRDRAVLEYLQYVLDRELAIARDAIALGDKGRARLALQSRAYQRSLIEKTDEQLATLQQLATTIEYAAMEQSIMHGLERGNEVLQKIHSEMDIERVERLMDDTAEAQQYQQDVADRLAAQLTAEEQAAVDAEMEALGAAPSAPVPLAPMPSVPSSLPTDPPAVVASSSTYTHKQLLAEQT</sequence>
<feature type="region of interest" description="Disordered" evidence="4">
    <location>
        <begin position="604"/>
        <end position="659"/>
    </location>
</feature>
<keyword evidence="2" id="KW-0597">Phosphoprotein</keyword>
<dbReference type="STRING" id="2020962.A0A2N1JAS6"/>
<feature type="compositionally biased region" description="Pro residues" evidence="4">
    <location>
        <begin position="1327"/>
        <end position="1336"/>
    </location>
</feature>
<evidence type="ECO:0000256" key="2">
    <source>
        <dbReference type="ARBA" id="ARBA00022553"/>
    </source>
</evidence>
<feature type="region of interest" description="Disordered" evidence="4">
    <location>
        <begin position="926"/>
        <end position="995"/>
    </location>
</feature>
<feature type="compositionally biased region" description="Basic residues" evidence="4">
    <location>
        <begin position="328"/>
        <end position="343"/>
    </location>
</feature>
<feature type="compositionally biased region" description="Low complexity" evidence="4">
    <location>
        <begin position="959"/>
        <end position="977"/>
    </location>
</feature>
<dbReference type="Pfam" id="PF03357">
    <property type="entry name" value="Snf7"/>
    <property type="match status" value="1"/>
</dbReference>
<keyword evidence="6" id="KW-1185">Reference proteome</keyword>
<gene>
    <name evidence="5" type="ORF">MVES_002618</name>
</gene>
<evidence type="ECO:0000313" key="6">
    <source>
        <dbReference type="Proteomes" id="UP000232875"/>
    </source>
</evidence>
<dbReference type="InterPro" id="IPR005024">
    <property type="entry name" value="Snf7_fam"/>
</dbReference>
<protein>
    <submittedName>
        <fullName evidence="5">Uncharacterized protein</fullName>
    </submittedName>
</protein>
<feature type="compositionally biased region" description="Basic and acidic residues" evidence="4">
    <location>
        <begin position="416"/>
        <end position="427"/>
    </location>
</feature>
<feature type="compositionally biased region" description="Basic and acidic residues" evidence="4">
    <location>
        <begin position="942"/>
        <end position="957"/>
    </location>
</feature>
<feature type="compositionally biased region" description="Basic and acidic residues" evidence="4">
    <location>
        <begin position="906"/>
        <end position="916"/>
    </location>
</feature>
<feature type="region of interest" description="Disordered" evidence="4">
    <location>
        <begin position="897"/>
        <end position="916"/>
    </location>
</feature>
<keyword evidence="3" id="KW-0539">Nucleus</keyword>
<dbReference type="InterPro" id="IPR009292">
    <property type="entry name" value="RRP36"/>
</dbReference>
<feature type="region of interest" description="Disordered" evidence="4">
    <location>
        <begin position="327"/>
        <end position="403"/>
    </location>
</feature>
<feature type="compositionally biased region" description="Polar residues" evidence="4">
    <location>
        <begin position="1350"/>
        <end position="1365"/>
    </location>
</feature>
<reference evidence="5 6" key="1">
    <citation type="submission" date="2017-10" db="EMBL/GenBank/DDBJ databases">
        <title>A novel species of cold-tolerant Malassezia isolated from bats.</title>
        <authorList>
            <person name="Lorch J.M."/>
            <person name="Palmer J.M."/>
            <person name="Vanderwolf K.J."/>
            <person name="Schmidt K.Z."/>
            <person name="Verant M.L."/>
            <person name="Weller T.J."/>
            <person name="Blehert D.S."/>
        </authorList>
    </citation>
    <scope>NUCLEOTIDE SEQUENCE [LARGE SCALE GENOMIC DNA]</scope>
    <source>
        <strain evidence="5 6">NWHC:44797-103</strain>
    </source>
</reference>
<feature type="region of interest" description="Disordered" evidence="4">
    <location>
        <begin position="1"/>
        <end position="92"/>
    </location>
</feature>